<proteinExistence type="predicted"/>
<accession>A0A2V4DZM9</accession>
<dbReference type="InterPro" id="IPR038556">
    <property type="entry name" value="TAC_Gp13-like_sf"/>
</dbReference>
<sequence length="127" mass="14589">MNLKKIITAKNSGFRTKEFQVAEWNTTICVREPLHIDFYRYVKSIEKTSKDDSLTEQEKDLLNIKAETLLFAATVIDKNGNLIFNSNDSKEMEALVESYGPVHTRVLNKALELIELNNDPLKEAEKK</sequence>
<dbReference type="OrthoDB" id="6896031at2"/>
<gene>
    <name evidence="1" type="ORF">DKK70_10070</name>
</gene>
<reference evidence="1 2" key="1">
    <citation type="submission" date="2018-05" db="EMBL/GenBank/DDBJ databases">
        <title>Reference genomes for bee gut microbiota database.</title>
        <authorList>
            <person name="Ellegaard K.M."/>
        </authorList>
    </citation>
    <scope>NUCLEOTIDE SEQUENCE [LARGE SCALE GENOMIC DNA]</scope>
    <source>
        <strain evidence="1 2">ESL0182</strain>
    </source>
</reference>
<dbReference type="Proteomes" id="UP000247932">
    <property type="component" value="Unassembled WGS sequence"/>
</dbReference>
<evidence type="ECO:0008006" key="3">
    <source>
        <dbReference type="Google" id="ProtNLM"/>
    </source>
</evidence>
<dbReference type="Gene3D" id="3.30.2220.20">
    <property type="entry name" value="Phage tail assembly chaperone gp13-like"/>
    <property type="match status" value="1"/>
</dbReference>
<evidence type="ECO:0000313" key="1">
    <source>
        <dbReference type="EMBL" id="PXZ06315.1"/>
    </source>
</evidence>
<name>A0A2V4DZM9_9GAMM</name>
<organism evidence="1 2">
    <name type="scientific">Gilliamella apicola</name>
    <dbReference type="NCBI Taxonomy" id="1196095"/>
    <lineage>
        <taxon>Bacteria</taxon>
        <taxon>Pseudomonadati</taxon>
        <taxon>Pseudomonadota</taxon>
        <taxon>Gammaproteobacteria</taxon>
        <taxon>Orbales</taxon>
        <taxon>Orbaceae</taxon>
        <taxon>Gilliamella</taxon>
    </lineage>
</organism>
<dbReference type="InterPro" id="IPR010411">
    <property type="entry name" value="TAC_Gp13-like"/>
</dbReference>
<dbReference type="Pfam" id="PF06222">
    <property type="entry name" value="Phage_TAC_1"/>
    <property type="match status" value="1"/>
</dbReference>
<dbReference type="AlphaFoldDB" id="A0A2V4DZM9"/>
<evidence type="ECO:0000313" key="2">
    <source>
        <dbReference type="Proteomes" id="UP000247932"/>
    </source>
</evidence>
<protein>
    <recommendedName>
        <fullName evidence="3">Phage tail protein</fullName>
    </recommendedName>
</protein>
<dbReference type="EMBL" id="QGLR01000012">
    <property type="protein sequence ID" value="PXZ06315.1"/>
    <property type="molecule type" value="Genomic_DNA"/>
</dbReference>
<dbReference type="RefSeq" id="WP_110433881.1">
    <property type="nucleotide sequence ID" value="NZ_QGLR01000012.1"/>
</dbReference>
<keyword evidence="2" id="KW-1185">Reference proteome</keyword>
<comment type="caution">
    <text evidence="1">The sequence shown here is derived from an EMBL/GenBank/DDBJ whole genome shotgun (WGS) entry which is preliminary data.</text>
</comment>